<dbReference type="Pfam" id="PF00166">
    <property type="entry name" value="Cpn10"/>
    <property type="match status" value="1"/>
</dbReference>
<dbReference type="CDD" id="cd00320">
    <property type="entry name" value="cpn10"/>
    <property type="match status" value="1"/>
</dbReference>
<keyword evidence="1" id="KW-0143">Chaperone</keyword>
<dbReference type="InterPro" id="IPR011032">
    <property type="entry name" value="GroES-like_sf"/>
</dbReference>
<organism evidence="3">
    <name type="scientific">Pyrodinium bahamense</name>
    <dbReference type="NCBI Taxonomy" id="73915"/>
    <lineage>
        <taxon>Eukaryota</taxon>
        <taxon>Sar</taxon>
        <taxon>Alveolata</taxon>
        <taxon>Dinophyceae</taxon>
        <taxon>Gonyaulacales</taxon>
        <taxon>Pyrocystaceae</taxon>
        <taxon>Pyrodinium</taxon>
    </lineage>
</organism>
<gene>
    <name evidence="3" type="ORF">PBAH0796_LOCUS12208</name>
</gene>
<proteinExistence type="predicted"/>
<dbReference type="GO" id="GO:0005524">
    <property type="term" value="F:ATP binding"/>
    <property type="evidence" value="ECO:0007669"/>
    <property type="project" value="InterPro"/>
</dbReference>
<evidence type="ECO:0000313" key="3">
    <source>
        <dbReference type="EMBL" id="CAD8356841.1"/>
    </source>
</evidence>
<protein>
    <recommendedName>
        <fullName evidence="4">10 kDa chaperonin</fullName>
    </recommendedName>
</protein>
<reference evidence="3" key="1">
    <citation type="submission" date="2021-01" db="EMBL/GenBank/DDBJ databases">
        <authorList>
            <person name="Corre E."/>
            <person name="Pelletier E."/>
            <person name="Niang G."/>
            <person name="Scheremetjew M."/>
            <person name="Finn R."/>
            <person name="Kale V."/>
            <person name="Holt S."/>
            <person name="Cochrane G."/>
            <person name="Meng A."/>
            <person name="Brown T."/>
            <person name="Cohen L."/>
        </authorList>
    </citation>
    <scope>NUCLEOTIDE SEQUENCE</scope>
    <source>
        <strain evidence="3">Pbaha01</strain>
    </source>
</reference>
<evidence type="ECO:0000256" key="2">
    <source>
        <dbReference type="SAM" id="MobiDB-lite"/>
    </source>
</evidence>
<accession>A0A7S0FFB7</accession>
<dbReference type="AlphaFoldDB" id="A0A7S0FFB7"/>
<dbReference type="InterPro" id="IPR037124">
    <property type="entry name" value="Chaperonin_GroES_sf"/>
</dbReference>
<dbReference type="Gene3D" id="2.30.33.40">
    <property type="entry name" value="GroES chaperonin"/>
    <property type="match status" value="1"/>
</dbReference>
<dbReference type="InterPro" id="IPR020818">
    <property type="entry name" value="Chaperonin_GroES"/>
</dbReference>
<dbReference type="EMBL" id="HBEG01020151">
    <property type="protein sequence ID" value="CAD8356841.1"/>
    <property type="molecule type" value="Transcribed_RNA"/>
</dbReference>
<evidence type="ECO:0000256" key="1">
    <source>
        <dbReference type="ARBA" id="ARBA00023186"/>
    </source>
</evidence>
<dbReference type="GO" id="GO:0044183">
    <property type="term" value="F:protein folding chaperone"/>
    <property type="evidence" value="ECO:0007669"/>
    <property type="project" value="InterPro"/>
</dbReference>
<name>A0A7S0FFB7_9DINO</name>
<feature type="region of interest" description="Disordered" evidence="2">
    <location>
        <begin position="1"/>
        <end position="23"/>
    </location>
</feature>
<dbReference type="SMART" id="SM00883">
    <property type="entry name" value="Cpn10"/>
    <property type="match status" value="1"/>
</dbReference>
<evidence type="ECO:0008006" key="4">
    <source>
        <dbReference type="Google" id="ProtNLM"/>
    </source>
</evidence>
<sequence length="186" mass="19373">MDGLPDQLPAAAKAAQRHRDGRRLSGKMALRPLGLLLLALGGLAIAPREPSSFVPAHGGANLALQGQRGRGLASRAAAEGSGAPAGVQPLGSQVLIEEVDTPSETAGGILLTESVKKQRSKLRSGIVRAKGSGKLGDLRDPPLLEALSVGDTVLWEDYANRPLSEDPKNNLFLIPIRSIKAKVVSS</sequence>
<dbReference type="SUPFAM" id="SSF50129">
    <property type="entry name" value="GroES-like"/>
    <property type="match status" value="1"/>
</dbReference>